<feature type="disulfide bond" description="Redox-active" evidence="15">
    <location>
        <begin position="97"/>
        <end position="103"/>
    </location>
</feature>
<comment type="caution">
    <text evidence="19">The sequence shown here is derived from an EMBL/GenBank/DDBJ whole genome shotgun (WGS) entry which is preliminary data.</text>
</comment>
<dbReference type="InterPro" id="IPR003782">
    <property type="entry name" value="SCO1/SenC"/>
</dbReference>
<dbReference type="GO" id="GO:0009055">
    <property type="term" value="F:electron transfer activity"/>
    <property type="evidence" value="ECO:0007669"/>
    <property type="project" value="InterPro"/>
</dbReference>
<feature type="binding site" evidence="14">
    <location>
        <position position="198"/>
    </location>
    <ligand>
        <name>Cu cation</name>
        <dbReference type="ChEBI" id="CHEBI:23378"/>
    </ligand>
</feature>
<sequence length="661" mass="73110">MKVFSAGVILFSCFLAMFEISAASLENNATSKINNTIPLAPGYGSLGYKMAAAGSYKLPPLGNAPDGKILDEQGRENSLHDIYEGKYTLLSFIYSNCKDVNGCPLASYVFYKLKAEMKTDPVLASKLRLASLSFDPEHDSPEVMRLYGANFKFAGDKGEWRFLTTSSLSALEPILQDYNQDIQREMSVNGEETGDISHILRVFLIDPKLKIRNIYSLGFLHPDLIITDIKTLILEDDSYKIASNENTEKDNHLVPILSVPGDDKSGYETGDYVTRSKSISARRGAKADLLALAKNPPLGLPAVPEPETNRLTTEKIELGRRLFFDRRLSFNDTFSCAICHIPEQGFANNELAMAIGIEGRSHRRNSPTLYNVAYNTSLFHDGREQTLEQQIWGPLLAHNEMSNPSIGHVINKIKQMPDYKGLFEKAFDGGGVNMRNLGRALADYQRTLVSADSSFDRWYFGKQEGALSKKAQRGFQIFTGKGRCSSCHTISEDHALFTDNKLHNTGIGYNEAMGIKPVTERVVLAPGVFVEVDSAILDSVGEKKAADTGLYEITQNPDDRWKYKTPSLRNISLTAPYMHNGSLQTLYDVVSFYNKGGVKNKLLDPLITPLGLSEQEQSDLVSFLKALTGSNVDMLVSDAFDAPIGDLTNSDPNWAHDGANN</sequence>
<comment type="function">
    <text evidence="12">Involved in methylamine metabolism. Essential for the maturation of the beta subunit of MADH, presumably via a step in the biosynthesis of tryptophan tryptophylquinone (TTQ), the cofactor of MADH.</text>
</comment>
<comment type="pathway">
    <text evidence="2">One-carbon metabolism; methylamine degradation.</text>
</comment>
<feature type="binding site" evidence="14">
    <location>
        <position position="97"/>
    </location>
    <ligand>
        <name>Cu cation</name>
        <dbReference type="ChEBI" id="CHEBI:23378"/>
    </ligand>
</feature>
<evidence type="ECO:0000256" key="16">
    <source>
        <dbReference type="PROSITE-ProRule" id="PRU00433"/>
    </source>
</evidence>
<dbReference type="GO" id="GO:0042597">
    <property type="term" value="C:periplasmic space"/>
    <property type="evidence" value="ECO:0007669"/>
    <property type="project" value="UniProtKB-SubCell"/>
</dbReference>
<keyword evidence="19" id="KW-0575">Peroxidase</keyword>
<evidence type="ECO:0000256" key="10">
    <source>
        <dbReference type="ARBA" id="ARBA00023002"/>
    </source>
</evidence>
<feature type="signal peptide" evidence="17">
    <location>
        <begin position="1"/>
        <end position="22"/>
    </location>
</feature>
<comment type="similarity">
    <text evidence="3">Belongs to the SCO1/2 family.</text>
</comment>
<keyword evidence="6 14" id="KW-0479">Metal-binding</keyword>
<keyword evidence="4" id="KW-0813">Transport</keyword>
<keyword evidence="5 16" id="KW-0349">Heme</keyword>
<dbReference type="PROSITE" id="PS51007">
    <property type="entry name" value="CYTC"/>
    <property type="match status" value="1"/>
</dbReference>
<proteinExistence type="inferred from homology"/>
<gene>
    <name evidence="19" type="ORF">EV695_2149</name>
</gene>
<keyword evidence="20" id="KW-1185">Reference proteome</keyword>
<protein>
    <recommendedName>
        <fullName evidence="13">Methylamine utilization protein MauG</fullName>
    </recommendedName>
</protein>
<dbReference type="AlphaFoldDB" id="A0A4R1F0B8"/>
<evidence type="ECO:0000256" key="11">
    <source>
        <dbReference type="ARBA" id="ARBA00023004"/>
    </source>
</evidence>
<evidence type="ECO:0000256" key="2">
    <source>
        <dbReference type="ARBA" id="ARBA00004856"/>
    </source>
</evidence>
<dbReference type="InterPro" id="IPR036909">
    <property type="entry name" value="Cyt_c-like_dom_sf"/>
</dbReference>
<dbReference type="Gene3D" id="1.10.760.10">
    <property type="entry name" value="Cytochrome c-like domain"/>
    <property type="match status" value="2"/>
</dbReference>
<evidence type="ECO:0000256" key="5">
    <source>
        <dbReference type="ARBA" id="ARBA00022617"/>
    </source>
</evidence>
<evidence type="ECO:0000259" key="18">
    <source>
        <dbReference type="PROSITE" id="PS51007"/>
    </source>
</evidence>
<evidence type="ECO:0000313" key="19">
    <source>
        <dbReference type="EMBL" id="TCJ87637.1"/>
    </source>
</evidence>
<evidence type="ECO:0000256" key="3">
    <source>
        <dbReference type="ARBA" id="ARBA00010996"/>
    </source>
</evidence>
<accession>A0A4R1F0B8</accession>
<dbReference type="PANTHER" id="PTHR30600">
    <property type="entry name" value="CYTOCHROME C PEROXIDASE-RELATED"/>
    <property type="match status" value="1"/>
</dbReference>
<evidence type="ECO:0000256" key="7">
    <source>
        <dbReference type="ARBA" id="ARBA00022729"/>
    </source>
</evidence>
<dbReference type="InterPro" id="IPR051395">
    <property type="entry name" value="Cytochrome_c_Peroxidase/MauG"/>
</dbReference>
<dbReference type="PANTHER" id="PTHR30600:SF10">
    <property type="entry name" value="BLL6722 PROTEIN"/>
    <property type="match status" value="1"/>
</dbReference>
<dbReference type="FunFam" id="1.10.760.10:FF:000019">
    <property type="entry name" value="Di-heme cytochrome C peroxidase"/>
    <property type="match status" value="1"/>
</dbReference>
<keyword evidence="14" id="KW-0186">Copper</keyword>
<dbReference type="Proteomes" id="UP000294887">
    <property type="component" value="Unassembled WGS sequence"/>
</dbReference>
<evidence type="ECO:0000313" key="20">
    <source>
        <dbReference type="Proteomes" id="UP000294887"/>
    </source>
</evidence>
<dbReference type="Gene3D" id="3.40.30.10">
    <property type="entry name" value="Glutaredoxin"/>
    <property type="match status" value="1"/>
</dbReference>
<dbReference type="GO" id="GO:0046872">
    <property type="term" value="F:metal ion binding"/>
    <property type="evidence" value="ECO:0007669"/>
    <property type="project" value="UniProtKB-KW"/>
</dbReference>
<evidence type="ECO:0000256" key="8">
    <source>
        <dbReference type="ARBA" id="ARBA00022764"/>
    </source>
</evidence>
<evidence type="ECO:0000256" key="4">
    <source>
        <dbReference type="ARBA" id="ARBA00022448"/>
    </source>
</evidence>
<organism evidence="19 20">
    <name type="scientific">Cocleimonas flava</name>
    <dbReference type="NCBI Taxonomy" id="634765"/>
    <lineage>
        <taxon>Bacteria</taxon>
        <taxon>Pseudomonadati</taxon>
        <taxon>Pseudomonadota</taxon>
        <taxon>Gammaproteobacteria</taxon>
        <taxon>Thiotrichales</taxon>
        <taxon>Thiotrichaceae</taxon>
        <taxon>Cocleimonas</taxon>
    </lineage>
</organism>
<evidence type="ECO:0000256" key="14">
    <source>
        <dbReference type="PIRSR" id="PIRSR603782-1"/>
    </source>
</evidence>
<dbReference type="GO" id="GO:0020037">
    <property type="term" value="F:heme binding"/>
    <property type="evidence" value="ECO:0007669"/>
    <property type="project" value="InterPro"/>
</dbReference>
<dbReference type="InterPro" id="IPR036249">
    <property type="entry name" value="Thioredoxin-like_sf"/>
</dbReference>
<dbReference type="EMBL" id="SMFQ01000003">
    <property type="protein sequence ID" value="TCJ87637.1"/>
    <property type="molecule type" value="Genomic_DNA"/>
</dbReference>
<evidence type="ECO:0000256" key="6">
    <source>
        <dbReference type="ARBA" id="ARBA00022723"/>
    </source>
</evidence>
<dbReference type="InterPro" id="IPR004852">
    <property type="entry name" value="Di-haem_cyt_c_peroxidsae"/>
</dbReference>
<dbReference type="CDD" id="cd02968">
    <property type="entry name" value="SCO"/>
    <property type="match status" value="1"/>
</dbReference>
<keyword evidence="10" id="KW-0560">Oxidoreductase</keyword>
<keyword evidence="9" id="KW-0249">Electron transport</keyword>
<dbReference type="Pfam" id="PF03150">
    <property type="entry name" value="CCP_MauG"/>
    <property type="match status" value="1"/>
</dbReference>
<dbReference type="Pfam" id="PF02630">
    <property type="entry name" value="SCO1-SenC"/>
    <property type="match status" value="1"/>
</dbReference>
<evidence type="ECO:0000256" key="1">
    <source>
        <dbReference type="ARBA" id="ARBA00004418"/>
    </source>
</evidence>
<dbReference type="SUPFAM" id="SSF46626">
    <property type="entry name" value="Cytochrome c"/>
    <property type="match status" value="2"/>
</dbReference>
<reference evidence="19 20" key="1">
    <citation type="submission" date="2019-03" db="EMBL/GenBank/DDBJ databases">
        <title>Genomic Encyclopedia of Type Strains, Phase IV (KMG-IV): sequencing the most valuable type-strain genomes for metagenomic binning, comparative biology and taxonomic classification.</title>
        <authorList>
            <person name="Goeker M."/>
        </authorList>
    </citation>
    <scope>NUCLEOTIDE SEQUENCE [LARGE SCALE GENOMIC DNA]</scope>
    <source>
        <strain evidence="19 20">DSM 24830</strain>
    </source>
</reference>
<dbReference type="SUPFAM" id="SSF52833">
    <property type="entry name" value="Thioredoxin-like"/>
    <property type="match status" value="1"/>
</dbReference>
<dbReference type="RefSeq" id="WP_243651554.1">
    <property type="nucleotide sequence ID" value="NZ_BAAAFU010000004.1"/>
</dbReference>
<keyword evidence="8" id="KW-0574">Periplasm</keyword>
<dbReference type="GO" id="GO:0004130">
    <property type="term" value="F:cytochrome-c peroxidase activity"/>
    <property type="evidence" value="ECO:0007669"/>
    <property type="project" value="TreeGrafter"/>
</dbReference>
<evidence type="ECO:0000256" key="13">
    <source>
        <dbReference type="ARBA" id="ARBA00073576"/>
    </source>
</evidence>
<keyword evidence="15" id="KW-1015">Disulfide bond</keyword>
<keyword evidence="11 16" id="KW-0408">Iron</keyword>
<evidence type="ECO:0000256" key="17">
    <source>
        <dbReference type="SAM" id="SignalP"/>
    </source>
</evidence>
<keyword evidence="7 17" id="KW-0732">Signal</keyword>
<comment type="subcellular location">
    <subcellularLocation>
        <location evidence="1">Periplasm</location>
    </subcellularLocation>
</comment>
<evidence type="ECO:0000256" key="12">
    <source>
        <dbReference type="ARBA" id="ARBA00058991"/>
    </source>
</evidence>
<evidence type="ECO:0000256" key="15">
    <source>
        <dbReference type="PIRSR" id="PIRSR603782-2"/>
    </source>
</evidence>
<evidence type="ECO:0000256" key="9">
    <source>
        <dbReference type="ARBA" id="ARBA00022982"/>
    </source>
</evidence>
<feature type="binding site" evidence="14">
    <location>
        <position position="103"/>
    </location>
    <ligand>
        <name>Cu cation</name>
        <dbReference type="ChEBI" id="CHEBI:23378"/>
    </ligand>
</feature>
<feature type="chain" id="PRO_5020816469" description="Methylamine utilization protein MauG" evidence="17">
    <location>
        <begin position="23"/>
        <end position="661"/>
    </location>
</feature>
<name>A0A4R1F0B8_9GAMM</name>
<feature type="domain" description="Cytochrome c" evidence="18">
    <location>
        <begin position="469"/>
        <end position="628"/>
    </location>
</feature>
<dbReference type="InterPro" id="IPR009056">
    <property type="entry name" value="Cyt_c-like_dom"/>
</dbReference>